<keyword evidence="2" id="KW-1185">Reference proteome</keyword>
<dbReference type="EMBL" id="KJ409772">
    <property type="protein sequence ID" value="AHJ87368.1"/>
    <property type="molecule type" value="Genomic_DNA"/>
</dbReference>
<protein>
    <submittedName>
        <fullName evidence="1">Uncharacterized protein</fullName>
    </submittedName>
</protein>
<accession>W8EHD5</accession>
<reference evidence="1 2" key="1">
    <citation type="journal article" date="2014" name="Appl. Environ. Microbiol.">
        <title>Identification of Bacteriophages for Biocontrol of the Kiwifruit Canker Phytopathogen Pseudomonas syringae pv. actinidiae.</title>
        <authorList>
            <person name="Frampton R.A."/>
            <person name="Taylor C."/>
            <person name="Holguin Moreno A.V."/>
            <person name="Visnovsky S.B."/>
            <person name="Petty N.K."/>
            <person name="Pitman A.R."/>
            <person name="Fineran P.C."/>
        </authorList>
    </citation>
    <scope>NUCLEOTIDE SEQUENCE [LARGE SCALE GENOMIC DNA]</scope>
</reference>
<dbReference type="OrthoDB" id="27407at10239"/>
<sequence>MSWQADQYRVIKKDSYHMYALGEIVKRLGSARILDTYVYVNDRGIMQRLTDEQVQLVVDTPDEQA</sequence>
<evidence type="ECO:0000313" key="1">
    <source>
        <dbReference type="EMBL" id="AHJ87368.1"/>
    </source>
</evidence>
<proteinExistence type="predicted"/>
<organism evidence="1 2">
    <name type="scientific">Pseudomonas phage phiPsa374</name>
    <dbReference type="NCBI Taxonomy" id="1458843"/>
    <lineage>
        <taxon>Viruses</taxon>
        <taxon>Duplodnaviria</taxon>
        <taxon>Heunggongvirae</taxon>
        <taxon>Uroviricota</taxon>
        <taxon>Caudoviricetes</taxon>
        <taxon>Vandenendeviridae</taxon>
        <taxon>Gorskivirinae</taxon>
        <taxon>Otagovirus</taxon>
        <taxon>Otagovirus Psa374</taxon>
    </lineage>
</organism>
<dbReference type="Proteomes" id="UP000203637">
    <property type="component" value="Segment"/>
</dbReference>
<evidence type="ECO:0000313" key="2">
    <source>
        <dbReference type="Proteomes" id="UP000203637"/>
    </source>
</evidence>
<name>W8EHD5_9CAUD</name>